<dbReference type="Proteomes" id="UP000053647">
    <property type="component" value="Unassembled WGS sequence"/>
</dbReference>
<protein>
    <recommendedName>
        <fullName evidence="6">2OGFeDO JBP1/TET oxygenase domain-containing protein</fullName>
    </recommendedName>
</protein>
<dbReference type="Gene3D" id="3.60.130.30">
    <property type="match status" value="1"/>
</dbReference>
<dbReference type="EMBL" id="KN819350">
    <property type="protein sequence ID" value="KIJ13605.1"/>
    <property type="molecule type" value="Genomic_DNA"/>
</dbReference>
<evidence type="ECO:0000256" key="1">
    <source>
        <dbReference type="ARBA" id="ARBA00001954"/>
    </source>
</evidence>
<keyword evidence="5" id="KW-0408">Iron</keyword>
<proteinExistence type="predicted"/>
<reference evidence="7 8" key="1">
    <citation type="submission" date="2014-06" db="EMBL/GenBank/DDBJ databases">
        <authorList>
            <consortium name="DOE Joint Genome Institute"/>
            <person name="Kuo A."/>
            <person name="Kohler A."/>
            <person name="Nagy L.G."/>
            <person name="Floudas D."/>
            <person name="Copeland A."/>
            <person name="Barry K.W."/>
            <person name="Cichocki N."/>
            <person name="Veneault-Fourrey C."/>
            <person name="LaButti K."/>
            <person name="Lindquist E.A."/>
            <person name="Lipzen A."/>
            <person name="Lundell T."/>
            <person name="Morin E."/>
            <person name="Murat C."/>
            <person name="Sun H."/>
            <person name="Tunlid A."/>
            <person name="Henrissat B."/>
            <person name="Grigoriev I.V."/>
            <person name="Hibbett D.S."/>
            <person name="Martin F."/>
            <person name="Nordberg H.P."/>
            <person name="Cantor M.N."/>
            <person name="Hua S.X."/>
        </authorList>
    </citation>
    <scope>NUCLEOTIDE SEQUENCE [LARGE SCALE GENOMIC DNA]</scope>
    <source>
        <strain evidence="7 8">ATCC 200175</strain>
    </source>
</reference>
<sequence>MLTVTIDIDSKRLADALSPKDYGTKQKREDELLRRFPTLPLPYIMKPSVLVDNGGVILAWSLPGVLSPDIQALMWNSLSHINGILAKSTVGASSCSNWRNTEAHFKDADLEGCLNFSPGWFQQGRSSPDWLPEVSATLKVHNADQGGRKWLDDMLVPLSVLSAALAIMHPDLYTVGRESIIKLYEEQGLRDPEMAALLECWPSVFLASSVIVNRETPFHRDHNSRVQWFDLLASIGCYPGSVFDMPTLGTACYYPPGSVIRISGNLVRHGVARTDGDRLCLASYMRDNVHSAMGVPRSNLVCHQDLERLWRENR</sequence>
<evidence type="ECO:0000259" key="6">
    <source>
        <dbReference type="Pfam" id="PF12851"/>
    </source>
</evidence>
<evidence type="ECO:0000256" key="3">
    <source>
        <dbReference type="ARBA" id="ARBA00022964"/>
    </source>
</evidence>
<dbReference type="OrthoDB" id="2692579at2759"/>
<keyword evidence="4" id="KW-0560">Oxidoreductase</keyword>
<comment type="cofactor">
    <cofactor evidence="1">
        <name>Fe(2+)</name>
        <dbReference type="ChEBI" id="CHEBI:29033"/>
    </cofactor>
</comment>
<evidence type="ECO:0000256" key="2">
    <source>
        <dbReference type="ARBA" id="ARBA00022723"/>
    </source>
</evidence>
<accession>A0A0C9TDG6</accession>
<dbReference type="HOGENOM" id="CLU_039070_4_2_1"/>
<dbReference type="InterPro" id="IPR024779">
    <property type="entry name" value="2OGFeDO_JBP1/TET_oxygenase_dom"/>
</dbReference>
<evidence type="ECO:0000256" key="4">
    <source>
        <dbReference type="ARBA" id="ARBA00023002"/>
    </source>
</evidence>
<keyword evidence="3" id="KW-0223">Dioxygenase</keyword>
<dbReference type="Pfam" id="PF12851">
    <property type="entry name" value="Tet_JBP"/>
    <property type="match status" value="1"/>
</dbReference>
<evidence type="ECO:0000256" key="5">
    <source>
        <dbReference type="ARBA" id="ARBA00023004"/>
    </source>
</evidence>
<name>A0A0C9TDG6_PAXIN</name>
<keyword evidence="2" id="KW-0479">Metal-binding</keyword>
<feature type="domain" description="2OGFeDO JBP1/TET oxygenase" evidence="6">
    <location>
        <begin position="148"/>
        <end position="286"/>
    </location>
</feature>
<dbReference type="GO" id="GO:0046872">
    <property type="term" value="F:metal ion binding"/>
    <property type="evidence" value="ECO:0007669"/>
    <property type="project" value="UniProtKB-KW"/>
</dbReference>
<evidence type="ECO:0000313" key="7">
    <source>
        <dbReference type="EMBL" id="KIJ13605.1"/>
    </source>
</evidence>
<gene>
    <name evidence="7" type="ORF">PAXINDRAFT_80836</name>
</gene>
<organism evidence="7 8">
    <name type="scientific">Paxillus involutus ATCC 200175</name>
    <dbReference type="NCBI Taxonomy" id="664439"/>
    <lineage>
        <taxon>Eukaryota</taxon>
        <taxon>Fungi</taxon>
        <taxon>Dikarya</taxon>
        <taxon>Basidiomycota</taxon>
        <taxon>Agaricomycotina</taxon>
        <taxon>Agaricomycetes</taxon>
        <taxon>Agaricomycetidae</taxon>
        <taxon>Boletales</taxon>
        <taxon>Paxilineae</taxon>
        <taxon>Paxillaceae</taxon>
        <taxon>Paxillus</taxon>
    </lineage>
</organism>
<dbReference type="GO" id="GO:0051213">
    <property type="term" value="F:dioxygenase activity"/>
    <property type="evidence" value="ECO:0007669"/>
    <property type="project" value="UniProtKB-KW"/>
</dbReference>
<evidence type="ECO:0000313" key="8">
    <source>
        <dbReference type="Proteomes" id="UP000053647"/>
    </source>
</evidence>
<keyword evidence="8" id="KW-1185">Reference proteome</keyword>
<dbReference type="AlphaFoldDB" id="A0A0C9TDG6"/>
<reference evidence="8" key="2">
    <citation type="submission" date="2015-01" db="EMBL/GenBank/DDBJ databases">
        <title>Evolutionary Origins and Diversification of the Mycorrhizal Mutualists.</title>
        <authorList>
            <consortium name="DOE Joint Genome Institute"/>
            <consortium name="Mycorrhizal Genomics Consortium"/>
            <person name="Kohler A."/>
            <person name="Kuo A."/>
            <person name="Nagy L.G."/>
            <person name="Floudas D."/>
            <person name="Copeland A."/>
            <person name="Barry K.W."/>
            <person name="Cichocki N."/>
            <person name="Veneault-Fourrey C."/>
            <person name="LaButti K."/>
            <person name="Lindquist E.A."/>
            <person name="Lipzen A."/>
            <person name="Lundell T."/>
            <person name="Morin E."/>
            <person name="Murat C."/>
            <person name="Riley R."/>
            <person name="Ohm R."/>
            <person name="Sun H."/>
            <person name="Tunlid A."/>
            <person name="Henrissat B."/>
            <person name="Grigoriev I.V."/>
            <person name="Hibbett D.S."/>
            <person name="Martin F."/>
        </authorList>
    </citation>
    <scope>NUCLEOTIDE SEQUENCE [LARGE SCALE GENOMIC DNA]</scope>
    <source>
        <strain evidence="8">ATCC 200175</strain>
    </source>
</reference>